<feature type="region of interest" description="Disordered" evidence="2">
    <location>
        <begin position="703"/>
        <end position="740"/>
    </location>
</feature>
<feature type="region of interest" description="Disordered" evidence="2">
    <location>
        <begin position="309"/>
        <end position="349"/>
    </location>
</feature>
<feature type="domain" description="EGF-like" evidence="4">
    <location>
        <begin position="520"/>
        <end position="557"/>
    </location>
</feature>
<evidence type="ECO:0000259" key="4">
    <source>
        <dbReference type="PROSITE" id="PS50026"/>
    </source>
</evidence>
<feature type="compositionally biased region" description="Pro residues" evidence="2">
    <location>
        <begin position="57"/>
        <end position="74"/>
    </location>
</feature>
<evidence type="ECO:0000256" key="1">
    <source>
        <dbReference type="PROSITE-ProRule" id="PRU00076"/>
    </source>
</evidence>
<evidence type="ECO:0000256" key="3">
    <source>
        <dbReference type="SAM" id="Phobius"/>
    </source>
</evidence>
<protein>
    <recommendedName>
        <fullName evidence="4">EGF-like domain-containing protein</fullName>
    </recommendedName>
</protein>
<feature type="compositionally biased region" description="Low complexity" evidence="2">
    <location>
        <begin position="703"/>
        <end position="736"/>
    </location>
</feature>
<evidence type="ECO:0000313" key="5">
    <source>
        <dbReference type="EMBL" id="KAK4151902.1"/>
    </source>
</evidence>
<gene>
    <name evidence="5" type="ORF">C8A00DRAFT_44951</name>
</gene>
<dbReference type="PANTHER" id="PTHR17178:SF0">
    <property type="entry name" value="SERGLYCIN"/>
    <property type="match status" value="1"/>
</dbReference>
<dbReference type="PROSITE" id="PS00022">
    <property type="entry name" value="EGF_1"/>
    <property type="match status" value="1"/>
</dbReference>
<evidence type="ECO:0000313" key="6">
    <source>
        <dbReference type="Proteomes" id="UP001302745"/>
    </source>
</evidence>
<keyword evidence="6" id="KW-1185">Reference proteome</keyword>
<dbReference type="PROSITE" id="PS50026">
    <property type="entry name" value="EGF_3"/>
    <property type="match status" value="1"/>
</dbReference>
<keyword evidence="1" id="KW-0245">EGF-like domain</keyword>
<dbReference type="Gene3D" id="2.10.25.10">
    <property type="entry name" value="Laminin"/>
    <property type="match status" value="1"/>
</dbReference>
<keyword evidence="3" id="KW-1133">Transmembrane helix</keyword>
<feature type="compositionally biased region" description="Polar residues" evidence="2">
    <location>
        <begin position="113"/>
        <end position="127"/>
    </location>
</feature>
<feature type="compositionally biased region" description="Pro residues" evidence="2">
    <location>
        <begin position="33"/>
        <end position="46"/>
    </location>
</feature>
<proteinExistence type="predicted"/>
<organism evidence="5 6">
    <name type="scientific">Chaetomidium leptoderma</name>
    <dbReference type="NCBI Taxonomy" id="669021"/>
    <lineage>
        <taxon>Eukaryota</taxon>
        <taxon>Fungi</taxon>
        <taxon>Dikarya</taxon>
        <taxon>Ascomycota</taxon>
        <taxon>Pezizomycotina</taxon>
        <taxon>Sordariomycetes</taxon>
        <taxon>Sordariomycetidae</taxon>
        <taxon>Sordariales</taxon>
        <taxon>Chaetomiaceae</taxon>
        <taxon>Chaetomidium</taxon>
    </lineage>
</organism>
<keyword evidence="3" id="KW-0472">Membrane</keyword>
<name>A0AAN6VII0_9PEZI</name>
<accession>A0AAN6VII0</accession>
<feature type="compositionally biased region" description="Low complexity" evidence="2">
    <location>
        <begin position="309"/>
        <end position="319"/>
    </location>
</feature>
<reference evidence="5" key="1">
    <citation type="journal article" date="2023" name="Mol. Phylogenet. Evol.">
        <title>Genome-scale phylogeny and comparative genomics of the fungal order Sordariales.</title>
        <authorList>
            <person name="Hensen N."/>
            <person name="Bonometti L."/>
            <person name="Westerberg I."/>
            <person name="Brannstrom I.O."/>
            <person name="Guillou S."/>
            <person name="Cros-Aarteil S."/>
            <person name="Calhoun S."/>
            <person name="Haridas S."/>
            <person name="Kuo A."/>
            <person name="Mondo S."/>
            <person name="Pangilinan J."/>
            <person name="Riley R."/>
            <person name="LaButti K."/>
            <person name="Andreopoulos B."/>
            <person name="Lipzen A."/>
            <person name="Chen C."/>
            <person name="Yan M."/>
            <person name="Daum C."/>
            <person name="Ng V."/>
            <person name="Clum A."/>
            <person name="Steindorff A."/>
            <person name="Ohm R.A."/>
            <person name="Martin F."/>
            <person name="Silar P."/>
            <person name="Natvig D.O."/>
            <person name="Lalanne C."/>
            <person name="Gautier V."/>
            <person name="Ament-Velasquez S.L."/>
            <person name="Kruys A."/>
            <person name="Hutchinson M.I."/>
            <person name="Powell A.J."/>
            <person name="Barry K."/>
            <person name="Miller A.N."/>
            <person name="Grigoriev I.V."/>
            <person name="Debuchy R."/>
            <person name="Gladieux P."/>
            <person name="Hiltunen Thoren M."/>
            <person name="Johannesson H."/>
        </authorList>
    </citation>
    <scope>NUCLEOTIDE SEQUENCE</scope>
    <source>
        <strain evidence="5">CBS 538.74</strain>
    </source>
</reference>
<feature type="compositionally biased region" description="Pro residues" evidence="2">
    <location>
        <begin position="320"/>
        <end position="334"/>
    </location>
</feature>
<keyword evidence="3" id="KW-0812">Transmembrane</keyword>
<dbReference type="PANTHER" id="PTHR17178">
    <property type="entry name" value="SECRETORY GRANULE PROTEOGLYCAN CORE PROTEIN"/>
    <property type="match status" value="1"/>
</dbReference>
<keyword evidence="1" id="KW-1015">Disulfide bond</keyword>
<feature type="region of interest" description="Disordered" evidence="2">
    <location>
        <begin position="1"/>
        <end position="285"/>
    </location>
</feature>
<feature type="transmembrane region" description="Helical" evidence="3">
    <location>
        <begin position="483"/>
        <end position="508"/>
    </location>
</feature>
<dbReference type="AlphaFoldDB" id="A0AAN6VII0"/>
<feature type="compositionally biased region" description="Polar residues" evidence="2">
    <location>
        <begin position="95"/>
        <end position="105"/>
    </location>
</feature>
<reference evidence="5" key="2">
    <citation type="submission" date="2023-05" db="EMBL/GenBank/DDBJ databases">
        <authorList>
            <consortium name="Lawrence Berkeley National Laboratory"/>
            <person name="Steindorff A."/>
            <person name="Hensen N."/>
            <person name="Bonometti L."/>
            <person name="Westerberg I."/>
            <person name="Brannstrom I.O."/>
            <person name="Guillou S."/>
            <person name="Cros-Aarteil S."/>
            <person name="Calhoun S."/>
            <person name="Haridas S."/>
            <person name="Kuo A."/>
            <person name="Mondo S."/>
            <person name="Pangilinan J."/>
            <person name="Riley R."/>
            <person name="Labutti K."/>
            <person name="Andreopoulos B."/>
            <person name="Lipzen A."/>
            <person name="Chen C."/>
            <person name="Yanf M."/>
            <person name="Daum C."/>
            <person name="Ng V."/>
            <person name="Clum A."/>
            <person name="Ohm R."/>
            <person name="Martin F."/>
            <person name="Silar P."/>
            <person name="Natvig D."/>
            <person name="Lalanne C."/>
            <person name="Gautier V."/>
            <person name="Ament-Velasquez S.L."/>
            <person name="Kruys A."/>
            <person name="Hutchinson M.I."/>
            <person name="Powell A.J."/>
            <person name="Barry K."/>
            <person name="Miller A.N."/>
            <person name="Grigoriev I.V."/>
            <person name="Debuchy R."/>
            <person name="Gladieux P."/>
            <person name="Thoren M.H."/>
            <person name="Johannesson H."/>
        </authorList>
    </citation>
    <scope>NUCLEOTIDE SEQUENCE</scope>
    <source>
        <strain evidence="5">CBS 538.74</strain>
    </source>
</reference>
<comment type="caution">
    <text evidence="5">The sequence shown here is derived from an EMBL/GenBank/DDBJ whole genome shotgun (WGS) entry which is preliminary data.</text>
</comment>
<dbReference type="InterPro" id="IPR000742">
    <property type="entry name" value="EGF"/>
</dbReference>
<dbReference type="EMBL" id="MU856995">
    <property type="protein sequence ID" value="KAK4151902.1"/>
    <property type="molecule type" value="Genomic_DNA"/>
</dbReference>
<dbReference type="Proteomes" id="UP001302745">
    <property type="component" value="Unassembled WGS sequence"/>
</dbReference>
<feature type="disulfide bond" evidence="1">
    <location>
        <begin position="547"/>
        <end position="556"/>
    </location>
</feature>
<dbReference type="PROSITE" id="PS01186">
    <property type="entry name" value="EGF_2"/>
    <property type="match status" value="1"/>
</dbReference>
<feature type="compositionally biased region" description="Pro residues" evidence="2">
    <location>
        <begin position="132"/>
        <end position="143"/>
    </location>
</feature>
<feature type="compositionally biased region" description="Low complexity" evidence="2">
    <location>
        <begin position="182"/>
        <end position="198"/>
    </location>
</feature>
<sequence>MARPSAPRQPAGGPSPGLPRSTKDGQIGVPISKPAPAPQWPLPGPIIAPTQIDGEPFRPPPGASQPPPRPPRPSRVPSILDASKVQDHTPVFQYRPQSGRDSTGQELLAVPETPSSESRHSALSSVGTIPDFPLPAQIPPGPPRRSVNLGPPPSARRGASSFYSNASFVSPIPEESPRSRSHASFASSAAMPDNWGSPSPGPSPDFPDPIYGEGIAEESAYGDDDAEESRLVRNASIGKRAKPTLVSSGAPPRGMETADRGVRPNPQPIQGPFRDGTGYLENSSSSGTIPLVARLPIGQAVTPDTMLDAYSSASADDPSTPSPRTTPSPNPPAGTNPFSRFSAIRRPPRLDMDAVRKAEARGSLTSLPDLIRRATRLAASLEKGRRPASRFEDLDDFPDYGVDGEKYRSGLSDMLAAFPPPAHLTATQTRRSFRDSIREQVQSWPLPINFNRTLNTSQEAVPDSDSQLSGRKRRGKCCGLPRWAFILVLIVIAILVAAAVVIPVEFFVIRKQNGNQAQEELQQCQQQLPCANGGTSVVNQGVCSCNCSNGFAGADCTAIDDTGCTRIALTGSSGDGTTNITIGDAIPRLIQQAQTNFSIPLSASEVLTKLNDGNLSCSAENALVTFNGHATRHDQVQAAGAAGAAAAGIPDTVNAAVVDGVFFTTITVVVAPRTTFTLGVPAIETETSFSTSFTSAFATTISLSRPPSSSSSSSPTATSMVTTTMTMSSGGSSNTPVPTTAPSFAVTEEVLDFARVAVLYILQEDSLAEAETAQVALQKFFGGGGAGSVSVDAARNVTVGDGRSVNLVDFVLDMGSEGLDLDGLEECPAVNNIIYTQN</sequence>
<comment type="caution">
    <text evidence="1">Lacks conserved residue(s) required for the propagation of feature annotation.</text>
</comment>
<evidence type="ECO:0000256" key="2">
    <source>
        <dbReference type="SAM" id="MobiDB-lite"/>
    </source>
</evidence>